<dbReference type="InterPro" id="IPR009057">
    <property type="entry name" value="Homeodomain-like_sf"/>
</dbReference>
<dbReference type="GO" id="GO:0031848">
    <property type="term" value="P:protection from non-homologous end joining at telomere"/>
    <property type="evidence" value="ECO:0007669"/>
    <property type="project" value="TreeGrafter"/>
</dbReference>
<dbReference type="CDD" id="cd00167">
    <property type="entry name" value="SANT"/>
    <property type="match status" value="1"/>
</dbReference>
<comment type="similarity">
    <text evidence="3">Belongs to the RAP1 family.</text>
</comment>
<feature type="compositionally biased region" description="Basic and acidic residues" evidence="7">
    <location>
        <begin position="771"/>
        <end position="787"/>
    </location>
</feature>
<dbReference type="InterPro" id="IPR015010">
    <property type="entry name" value="TERF2IP_Myb"/>
</dbReference>
<dbReference type="OrthoDB" id="6932368at2759"/>
<proteinExistence type="inferred from homology"/>
<feature type="region of interest" description="Disordered" evidence="7">
    <location>
        <begin position="622"/>
        <end position="869"/>
    </location>
</feature>
<evidence type="ECO:0000256" key="3">
    <source>
        <dbReference type="ARBA" id="ARBA00010467"/>
    </source>
</evidence>
<evidence type="ECO:0000256" key="7">
    <source>
        <dbReference type="SAM" id="MobiDB-lite"/>
    </source>
</evidence>
<feature type="compositionally biased region" description="Low complexity" evidence="7">
    <location>
        <begin position="165"/>
        <end position="182"/>
    </location>
</feature>
<feature type="compositionally biased region" description="Low complexity" evidence="7">
    <location>
        <begin position="805"/>
        <end position="815"/>
    </location>
</feature>
<evidence type="ECO:0000256" key="2">
    <source>
        <dbReference type="ARBA" id="ARBA00004574"/>
    </source>
</evidence>
<comment type="caution">
    <text evidence="10">The sequence shown here is derived from an EMBL/GenBank/DDBJ whole genome shotgun (WGS) entry which is preliminary data.</text>
</comment>
<feature type="domain" description="TERF2-interacting telomeric protein 1 Myb" evidence="8">
    <location>
        <begin position="959"/>
        <end position="1022"/>
    </location>
</feature>
<dbReference type="GO" id="GO:0006508">
    <property type="term" value="P:proteolysis"/>
    <property type="evidence" value="ECO:0007669"/>
    <property type="project" value="InterPro"/>
</dbReference>
<feature type="compositionally biased region" description="Basic residues" evidence="7">
    <location>
        <begin position="725"/>
        <end position="736"/>
    </location>
</feature>
<dbReference type="GO" id="GO:0004190">
    <property type="term" value="F:aspartic-type endopeptidase activity"/>
    <property type="evidence" value="ECO:0007669"/>
    <property type="project" value="InterPro"/>
</dbReference>
<sequence>MEGIAVSPVSDDGRVYVDIDIDGCPMQLLADSGATVSCLPTSFRPNSMAKDDYVIAANGSRMPVYGLLNCSVSLSGATLMHGFIITDVQRGVVGADLLQKFGASIDFDRGAVLVGVNRHPAGAADSVTSPGSGGACVGGTVVAPVAPSLGYVETAQIGAPPATPSAPVAPSATPSAPVAPSARHSVKEDTAAGEAPLLDWEEGCFHEVGMLATGEDLLSECDFDDSSDASSAAMVPPSRLSQLFVRPDDAEPMEFHLLAGLPRPERCRLQALVEDHGGALVANPARCPHAVTLGAGAPGSQPRPAVSDRPDTFSTQFLDECVRRGRVVPGRVCAPRPGGEPVPVPCVLSLSVCPGRFLDECVRRGRVVPGRVCAPRPGGSWTSVCAAAGWFLDECVRRGRVVSLCPFRLQPTSLYSRPGRVNAVLLGRCARSDLAVVTALPDSDSDDELRLLAAAGEPGRGAAPYRGRLRFSREKDEALVRFVAEHGCQRYAPPTAPKFWHLKAFLLPALLADHPPLSLHTHFIKQVRPRLADFKSTVPVHLVARAAEATATRLALTEDERRAVEQRERDDSRQRRRRLRQRPSSAGDSDTSADDLLCVTDSESEAGRAAAARPVAFADTRAGAEATSAAETAALSPELAPEPEPDPEPEPARGDSRRSLSPAFQSALSDSDAAGPSHAADAQRTDTTRRLRSFRMRRRVAESGSPRAARRPESGGEPTAGSPSRRARGAGRRGRRLYSQPPLPEEYPERAAAGRRLRAASDSPSSASSSDDFHPPPRKASRLDGERPAQPGPSGLRPARRSRRLSSSDSAASPDPSRPARRSRRLSSSDSAASPDPSRPARRSRRLSSSDYGGDADSSARSRRERQAYSRAEEDVLLRRVLAEHAAGGLLGGRRVWERLQDSGVLPGRSWQSLKEHWRRMAPRLRNSARLTESQRRQLCRALRRPAGPGRRGAPARPYARAEDLAMLRYLQEEPRRALGVSGRALWQEMAAALARPGRPTRSWQSLKERFHKRIAPALREYREVDSAFRRSLADRLCL</sequence>
<feature type="compositionally biased region" description="Basic and acidic residues" evidence="7">
    <location>
        <begin position="858"/>
        <end position="869"/>
    </location>
</feature>
<evidence type="ECO:0000313" key="10">
    <source>
        <dbReference type="EMBL" id="KAF0306870.1"/>
    </source>
</evidence>
<evidence type="ECO:0000256" key="4">
    <source>
        <dbReference type="ARBA" id="ARBA00022454"/>
    </source>
</evidence>
<feature type="region of interest" description="Disordered" evidence="7">
    <location>
        <begin position="160"/>
        <end position="190"/>
    </location>
</feature>
<keyword evidence="4" id="KW-0158">Chromosome</keyword>
<evidence type="ECO:0000256" key="1">
    <source>
        <dbReference type="ARBA" id="ARBA00004123"/>
    </source>
</evidence>
<dbReference type="InterPro" id="IPR001969">
    <property type="entry name" value="Aspartic_peptidase_AS"/>
</dbReference>
<dbReference type="AlphaFoldDB" id="A0A6A4WTB9"/>
<evidence type="ECO:0000259" key="8">
    <source>
        <dbReference type="Pfam" id="PF08914"/>
    </source>
</evidence>
<feature type="compositionally biased region" description="Low complexity" evidence="7">
    <location>
        <begin position="760"/>
        <end position="770"/>
    </location>
</feature>
<feature type="compositionally biased region" description="Low complexity" evidence="7">
    <location>
        <begin position="622"/>
        <end position="639"/>
    </location>
</feature>
<dbReference type="InterPro" id="IPR021109">
    <property type="entry name" value="Peptidase_aspartic_dom_sf"/>
</dbReference>
<dbReference type="Pfam" id="PF16589">
    <property type="entry name" value="BRCT_2"/>
    <property type="match status" value="1"/>
</dbReference>
<dbReference type="GO" id="GO:0010833">
    <property type="term" value="P:telomere maintenance via telomere lengthening"/>
    <property type="evidence" value="ECO:0007669"/>
    <property type="project" value="TreeGrafter"/>
</dbReference>
<dbReference type="Gene3D" id="1.10.10.60">
    <property type="entry name" value="Homeodomain-like"/>
    <property type="match status" value="2"/>
</dbReference>
<protein>
    <submittedName>
        <fullName evidence="10">Uncharacterized protein</fullName>
    </submittedName>
</protein>
<dbReference type="GO" id="GO:0070187">
    <property type="term" value="C:shelterin complex"/>
    <property type="evidence" value="ECO:0007669"/>
    <property type="project" value="TreeGrafter"/>
</dbReference>
<comment type="subcellular location">
    <subcellularLocation>
        <location evidence="2">Chromosome</location>
        <location evidence="2">Telomere</location>
    </subcellularLocation>
    <subcellularLocation>
        <location evidence="1">Nucleus</location>
    </subcellularLocation>
</comment>
<feature type="compositionally biased region" description="Low complexity" evidence="7">
    <location>
        <begin position="847"/>
        <end position="857"/>
    </location>
</feature>
<keyword evidence="11" id="KW-1185">Reference proteome</keyword>
<name>A0A6A4WTB9_AMPAM</name>
<evidence type="ECO:0000313" key="11">
    <source>
        <dbReference type="Proteomes" id="UP000440578"/>
    </source>
</evidence>
<dbReference type="CDD" id="cd11655">
    <property type="entry name" value="rap1_myb-like"/>
    <property type="match status" value="1"/>
</dbReference>
<keyword evidence="6" id="KW-0539">Nucleus</keyword>
<dbReference type="PROSITE" id="PS00141">
    <property type="entry name" value="ASP_PROTEASE"/>
    <property type="match status" value="1"/>
</dbReference>
<feature type="domain" description="BRCT" evidence="9">
    <location>
        <begin position="243"/>
        <end position="328"/>
    </location>
</feature>
<feature type="region of interest" description="Disordered" evidence="7">
    <location>
        <begin position="560"/>
        <end position="595"/>
    </location>
</feature>
<feature type="compositionally biased region" description="Basic and acidic residues" evidence="7">
    <location>
        <begin position="560"/>
        <end position="573"/>
    </location>
</feature>
<evidence type="ECO:0000256" key="5">
    <source>
        <dbReference type="ARBA" id="ARBA00022895"/>
    </source>
</evidence>
<organism evidence="10 11">
    <name type="scientific">Amphibalanus amphitrite</name>
    <name type="common">Striped barnacle</name>
    <name type="synonym">Balanus amphitrite</name>
    <dbReference type="NCBI Taxonomy" id="1232801"/>
    <lineage>
        <taxon>Eukaryota</taxon>
        <taxon>Metazoa</taxon>
        <taxon>Ecdysozoa</taxon>
        <taxon>Arthropoda</taxon>
        <taxon>Crustacea</taxon>
        <taxon>Multicrustacea</taxon>
        <taxon>Cirripedia</taxon>
        <taxon>Thoracica</taxon>
        <taxon>Thoracicalcarea</taxon>
        <taxon>Balanomorpha</taxon>
        <taxon>Balanoidea</taxon>
        <taxon>Balanidae</taxon>
        <taxon>Amphibalaninae</taxon>
        <taxon>Amphibalanus</taxon>
    </lineage>
</organism>
<dbReference type="Pfam" id="PF08914">
    <property type="entry name" value="Myb_Rap1"/>
    <property type="match status" value="1"/>
</dbReference>
<dbReference type="PANTHER" id="PTHR16466:SF6">
    <property type="entry name" value="TELOMERIC REPEAT-BINDING FACTOR 2-INTERACTING PROTEIN 1"/>
    <property type="match status" value="1"/>
</dbReference>
<dbReference type="Gene3D" id="2.40.70.10">
    <property type="entry name" value="Acid Proteases"/>
    <property type="match status" value="1"/>
</dbReference>
<feature type="compositionally biased region" description="Low complexity" evidence="7">
    <location>
        <begin position="826"/>
        <end position="836"/>
    </location>
</feature>
<keyword evidence="5" id="KW-0779">Telomere</keyword>
<gene>
    <name evidence="10" type="ORF">FJT64_002349</name>
</gene>
<dbReference type="GO" id="GO:0042162">
    <property type="term" value="F:telomeric DNA binding"/>
    <property type="evidence" value="ECO:0007669"/>
    <property type="project" value="TreeGrafter"/>
</dbReference>
<dbReference type="EMBL" id="VIIS01000625">
    <property type="protein sequence ID" value="KAF0306870.1"/>
    <property type="molecule type" value="Genomic_DNA"/>
</dbReference>
<dbReference type="SUPFAM" id="SSF46689">
    <property type="entry name" value="Homeodomain-like"/>
    <property type="match status" value="1"/>
</dbReference>
<dbReference type="InterPro" id="IPR039595">
    <property type="entry name" value="TE2IP/Rap1"/>
</dbReference>
<dbReference type="SUPFAM" id="SSF50630">
    <property type="entry name" value="Acid proteases"/>
    <property type="match status" value="1"/>
</dbReference>
<reference evidence="10 11" key="1">
    <citation type="submission" date="2019-07" db="EMBL/GenBank/DDBJ databases">
        <title>Draft genome assembly of a fouling barnacle, Amphibalanus amphitrite (Darwin, 1854): The first reference genome for Thecostraca.</title>
        <authorList>
            <person name="Kim W."/>
        </authorList>
    </citation>
    <scope>NUCLEOTIDE SEQUENCE [LARGE SCALE GENOMIC DNA]</scope>
    <source>
        <strain evidence="10">SNU_AA5</strain>
        <tissue evidence="10">Soma without cirri and trophi</tissue>
    </source>
</reference>
<evidence type="ECO:0000259" key="9">
    <source>
        <dbReference type="Pfam" id="PF16589"/>
    </source>
</evidence>
<dbReference type="InterPro" id="IPR001357">
    <property type="entry name" value="BRCT_dom"/>
</dbReference>
<dbReference type="Proteomes" id="UP000440578">
    <property type="component" value="Unassembled WGS sequence"/>
</dbReference>
<dbReference type="PANTHER" id="PTHR16466">
    <property type="entry name" value="TELOMERE REPEAT-BINDING FACTOR 2-INTERACTING PROTEIN 1"/>
    <property type="match status" value="1"/>
</dbReference>
<evidence type="ECO:0000256" key="6">
    <source>
        <dbReference type="ARBA" id="ARBA00023242"/>
    </source>
</evidence>
<accession>A0A6A4WTB9</accession>
<dbReference type="InterPro" id="IPR001005">
    <property type="entry name" value="SANT/Myb"/>
</dbReference>